<keyword evidence="2" id="KW-1185">Reference proteome</keyword>
<reference evidence="1 2" key="1">
    <citation type="submission" date="2014-10" db="EMBL/GenBank/DDBJ databases">
        <title>Draft genome sequence of Actinoplanes utahensis NRRL 12052.</title>
        <authorList>
            <person name="Velasco-Bucheli B."/>
            <person name="del Cerro C."/>
            <person name="Hormigo D."/>
            <person name="Garcia J.L."/>
            <person name="Acebal C."/>
            <person name="Arroyo M."/>
            <person name="de la Mata I."/>
        </authorList>
    </citation>
    <scope>NUCLEOTIDE SEQUENCE [LARGE SCALE GENOMIC DNA]</scope>
    <source>
        <strain evidence="1 2">NRRL 12052</strain>
    </source>
</reference>
<dbReference type="EMBL" id="JRTT01000141">
    <property type="protein sequence ID" value="KHD72010.1"/>
    <property type="molecule type" value="Genomic_DNA"/>
</dbReference>
<dbReference type="AlphaFoldDB" id="A0A0A6U7G9"/>
<protein>
    <submittedName>
        <fullName evidence="1">Uncharacterized protein</fullName>
    </submittedName>
</protein>
<proteinExistence type="predicted"/>
<gene>
    <name evidence="1" type="ORF">MB27_42610</name>
</gene>
<comment type="caution">
    <text evidence="1">The sequence shown here is derived from an EMBL/GenBank/DDBJ whole genome shotgun (WGS) entry which is preliminary data.</text>
</comment>
<name>A0A0A6U7G9_ACTUT</name>
<accession>A0A0A6U7G9</accession>
<organism evidence="1 2">
    <name type="scientific">Actinoplanes utahensis</name>
    <dbReference type="NCBI Taxonomy" id="1869"/>
    <lineage>
        <taxon>Bacteria</taxon>
        <taxon>Bacillati</taxon>
        <taxon>Actinomycetota</taxon>
        <taxon>Actinomycetes</taxon>
        <taxon>Micromonosporales</taxon>
        <taxon>Micromonosporaceae</taxon>
        <taxon>Actinoplanes</taxon>
    </lineage>
</organism>
<dbReference type="Proteomes" id="UP000054537">
    <property type="component" value="Unassembled WGS sequence"/>
</dbReference>
<evidence type="ECO:0000313" key="2">
    <source>
        <dbReference type="Proteomes" id="UP000054537"/>
    </source>
</evidence>
<evidence type="ECO:0000313" key="1">
    <source>
        <dbReference type="EMBL" id="KHD72010.1"/>
    </source>
</evidence>
<sequence length="78" mass="8570">MAFTGRVTCIPAGGELFGELAAGVRPRKLPDDGAEWRMRPTDFADRGDEWARVCYALALLAELYRATNGTLRVEGRSP</sequence>